<gene>
    <name evidence="2" type="primary">yrbC</name>
    <name evidence="2" type="ORF">GCM10017161_35350</name>
</gene>
<proteinExistence type="predicted"/>
<comment type="caution">
    <text evidence="2">The sequence shown here is derived from an EMBL/GenBank/DDBJ whole genome shotgun (WGS) entry which is preliminary data.</text>
</comment>
<dbReference type="RefSeq" id="WP_189773419.1">
    <property type="nucleotide sequence ID" value="NZ_BNCK01000009.1"/>
</dbReference>
<dbReference type="Pfam" id="PF05494">
    <property type="entry name" value="MlaC"/>
    <property type="match status" value="1"/>
</dbReference>
<evidence type="ECO:0000313" key="3">
    <source>
        <dbReference type="Proteomes" id="UP000623842"/>
    </source>
</evidence>
<dbReference type="InterPro" id="IPR042245">
    <property type="entry name" value="Tgt2/MlaC_sf"/>
</dbReference>
<evidence type="ECO:0000256" key="1">
    <source>
        <dbReference type="SAM" id="SignalP"/>
    </source>
</evidence>
<dbReference type="PIRSF" id="PIRSF004649">
    <property type="entry name" value="MlaC"/>
    <property type="match status" value="1"/>
</dbReference>
<name>A0A919BP95_9GAMM</name>
<protein>
    <submittedName>
        <fullName evidence="2">Organic solvent ABC transporter substrate-binding protein</fullName>
    </submittedName>
</protein>
<dbReference type="PANTHER" id="PTHR36573:SF1">
    <property type="entry name" value="INTERMEMBRANE PHOSPHOLIPID TRANSPORT SYSTEM BINDING PROTEIN MLAC"/>
    <property type="match status" value="1"/>
</dbReference>
<keyword evidence="3" id="KW-1185">Reference proteome</keyword>
<dbReference type="EMBL" id="BNCK01000009">
    <property type="protein sequence ID" value="GHG03144.1"/>
    <property type="molecule type" value="Genomic_DNA"/>
</dbReference>
<feature type="chain" id="PRO_5037748356" evidence="1">
    <location>
        <begin position="19"/>
        <end position="199"/>
    </location>
</feature>
<dbReference type="PANTHER" id="PTHR36573">
    <property type="entry name" value="INTERMEMBRANE PHOSPHOLIPID TRANSPORT SYSTEM BINDING PROTEIN MLAC"/>
    <property type="match status" value="1"/>
</dbReference>
<organism evidence="2 3">
    <name type="scientific">Thalassotalea marina</name>
    <dbReference type="NCBI Taxonomy" id="1673741"/>
    <lineage>
        <taxon>Bacteria</taxon>
        <taxon>Pseudomonadati</taxon>
        <taxon>Pseudomonadota</taxon>
        <taxon>Gammaproteobacteria</taxon>
        <taxon>Alteromonadales</taxon>
        <taxon>Colwelliaceae</taxon>
        <taxon>Thalassotalea</taxon>
    </lineage>
</organism>
<dbReference type="AlphaFoldDB" id="A0A919BP95"/>
<sequence length="199" mass="22659">MKTLALVFAALISFSALANQAPSLPDQVIQQTGERLFSRIAASQQELTKFPELMREIVEQELMPAIDYQYASYKILGKHLRKISQEQRTKFVDSMRHYLIRTYATALQQYKNQQVSYGKVNVAPTDKMVSVDALITESGKPDIHLTFQMRKNKKTGEWKAYDLIVEGISLLSSKQAEFNSRINKLGIDQVTLELTALTR</sequence>
<dbReference type="Proteomes" id="UP000623842">
    <property type="component" value="Unassembled WGS sequence"/>
</dbReference>
<reference evidence="2" key="1">
    <citation type="journal article" date="2014" name="Int. J. Syst. Evol. Microbiol.">
        <title>Complete genome sequence of Corynebacterium casei LMG S-19264T (=DSM 44701T), isolated from a smear-ripened cheese.</title>
        <authorList>
            <consortium name="US DOE Joint Genome Institute (JGI-PGF)"/>
            <person name="Walter F."/>
            <person name="Albersmeier A."/>
            <person name="Kalinowski J."/>
            <person name="Ruckert C."/>
        </authorList>
    </citation>
    <scope>NUCLEOTIDE SEQUENCE</scope>
    <source>
        <strain evidence="2">KCTC 42731</strain>
    </source>
</reference>
<reference evidence="2" key="2">
    <citation type="submission" date="2020-09" db="EMBL/GenBank/DDBJ databases">
        <authorList>
            <person name="Sun Q."/>
            <person name="Kim S."/>
        </authorList>
    </citation>
    <scope>NUCLEOTIDE SEQUENCE</scope>
    <source>
        <strain evidence="2">KCTC 42731</strain>
    </source>
</reference>
<evidence type="ECO:0000313" key="2">
    <source>
        <dbReference type="EMBL" id="GHG03144.1"/>
    </source>
</evidence>
<keyword evidence="1" id="KW-0732">Signal</keyword>
<dbReference type="InterPro" id="IPR008869">
    <property type="entry name" value="MlaC/ttg2D"/>
</dbReference>
<dbReference type="Gene3D" id="3.10.450.710">
    <property type="entry name" value="Tgt2/MlaC"/>
    <property type="match status" value="1"/>
</dbReference>
<accession>A0A919BP95</accession>
<feature type="signal peptide" evidence="1">
    <location>
        <begin position="1"/>
        <end position="18"/>
    </location>
</feature>